<dbReference type="KEGG" id="cpat:CLPA_c15030"/>
<dbReference type="eggNOG" id="COG0419">
    <property type="taxonomic scope" value="Bacteria"/>
</dbReference>
<dbReference type="SUPFAM" id="SSF52540">
    <property type="entry name" value="P-loop containing nucleoside triphosphate hydrolases"/>
    <property type="match status" value="2"/>
</dbReference>
<reference evidence="5" key="2">
    <citation type="submission" date="2015-10" db="EMBL/GenBank/DDBJ databases">
        <title>Improved Draft Genome Sequence of Clostridium pasteurianum Strain ATCC 6013 (DSM 525) Using a Hybrid Next-Generation Sequencing Approach.</title>
        <authorList>
            <person name="Pyne M.E."/>
            <person name="Utturkar S.M."/>
            <person name="Brown S.D."/>
            <person name="Moo-Young M."/>
            <person name="Chung D.A."/>
            <person name="Chou P.C."/>
        </authorList>
    </citation>
    <scope>NUCLEOTIDE SEQUENCE</scope>
    <source>
        <strain evidence="5">ATCC 6013</strain>
    </source>
</reference>
<keyword evidence="1" id="KW-0175">Coiled coil</keyword>
<dbReference type="PANTHER" id="PTHR41259">
    <property type="entry name" value="DOUBLE-STRAND BREAK REPAIR RAD50 ATPASE, PUTATIVE-RELATED"/>
    <property type="match status" value="1"/>
</dbReference>
<dbReference type="PATRIC" id="fig|1262449.3.peg.3415"/>
<name>A0A0H3J6M7_CLOPA</name>
<dbReference type="AlphaFoldDB" id="A0A0H3J6M7"/>
<organism evidence="4 7">
    <name type="scientific">Clostridium pasteurianum DSM 525 = ATCC 6013</name>
    <dbReference type="NCBI Taxonomy" id="1262449"/>
    <lineage>
        <taxon>Bacteria</taxon>
        <taxon>Bacillati</taxon>
        <taxon>Bacillota</taxon>
        <taxon>Clostridia</taxon>
        <taxon>Eubacteriales</taxon>
        <taxon>Clostridiaceae</taxon>
        <taxon>Clostridium</taxon>
    </lineage>
</organism>
<accession>A0A0H3J6M7</accession>
<feature type="coiled-coil region" evidence="1">
    <location>
        <begin position="381"/>
        <end position="408"/>
    </location>
</feature>
<keyword evidence="7" id="KW-1185">Reference proteome</keyword>
<evidence type="ECO:0000313" key="6">
    <source>
        <dbReference type="Proteomes" id="UP000028042"/>
    </source>
</evidence>
<keyword evidence="2" id="KW-0812">Transmembrane</keyword>
<evidence type="ECO:0000256" key="2">
    <source>
        <dbReference type="SAM" id="Phobius"/>
    </source>
</evidence>
<dbReference type="RefSeq" id="WP_003447268.1">
    <property type="nucleotide sequence ID" value="NZ_ANZB01000014.1"/>
</dbReference>
<evidence type="ECO:0000313" key="4">
    <source>
        <dbReference type="EMBL" id="AJA51566.1"/>
    </source>
</evidence>
<evidence type="ECO:0000313" key="5">
    <source>
        <dbReference type="EMBL" id="KRU12427.1"/>
    </source>
</evidence>
<reference evidence="4 7" key="1">
    <citation type="journal article" date="2015" name="Genome Announc.">
        <title>Complete Genome Sequence of the Nitrogen-Fixing and Solvent-Producing Clostridium pasteurianum DSM 525.</title>
        <authorList>
            <person name="Poehlein A."/>
            <person name="Grosse-Honebrink A."/>
            <person name="Zhang Y."/>
            <person name="Minton N.P."/>
            <person name="Daniel R."/>
        </authorList>
    </citation>
    <scope>NUCLEOTIDE SEQUENCE [LARGE SCALE GENOMIC DNA]</scope>
    <source>
        <strain evidence="4">DSM 525</strain>
        <strain evidence="7">DSM 525 / ATCC 6013</strain>
    </source>
</reference>
<protein>
    <submittedName>
        <fullName evidence="4">AAA domain-containing protein</fullName>
    </submittedName>
</protein>
<dbReference type="InterPro" id="IPR038729">
    <property type="entry name" value="Rad50/SbcC_AAA"/>
</dbReference>
<keyword evidence="2" id="KW-0472">Membrane</keyword>
<dbReference type="PANTHER" id="PTHR41259:SF1">
    <property type="entry name" value="DOUBLE-STRAND BREAK REPAIR RAD50 ATPASE, PUTATIVE-RELATED"/>
    <property type="match status" value="1"/>
</dbReference>
<feature type="domain" description="Rad50/SbcC-type AAA" evidence="3">
    <location>
        <begin position="5"/>
        <end position="243"/>
    </location>
</feature>
<evidence type="ECO:0000259" key="3">
    <source>
        <dbReference type="Pfam" id="PF13476"/>
    </source>
</evidence>
<dbReference type="GO" id="GO:0016887">
    <property type="term" value="F:ATP hydrolysis activity"/>
    <property type="evidence" value="ECO:0007669"/>
    <property type="project" value="InterPro"/>
</dbReference>
<dbReference type="EMBL" id="CP009268">
    <property type="protein sequence ID" value="AJA51566.1"/>
    <property type="molecule type" value="Genomic_DNA"/>
</dbReference>
<keyword evidence="2" id="KW-1133">Transmembrane helix</keyword>
<dbReference type="EMBL" id="JPGY02000001">
    <property type="protein sequence ID" value="KRU12427.1"/>
    <property type="molecule type" value="Genomic_DNA"/>
</dbReference>
<dbReference type="Pfam" id="PF13476">
    <property type="entry name" value="AAA_23"/>
    <property type="match status" value="1"/>
</dbReference>
<dbReference type="GeneID" id="93073676"/>
<feature type="transmembrane region" description="Helical" evidence="2">
    <location>
        <begin position="413"/>
        <end position="438"/>
    </location>
</feature>
<reference evidence="5 6" key="3">
    <citation type="journal article" name="Genome Announc.">
        <title>Improved Draft Genome Sequence of Clostridium pasteurianum Strain ATCC 6013 (DSM 525) Using a Hybrid Next-Generation Sequencing Approach.</title>
        <authorList>
            <person name="Pyne M.E."/>
            <person name="Utturkar S."/>
            <person name="Brown S.D."/>
            <person name="Moo-Young M."/>
            <person name="Chung D.A."/>
            <person name="Chou C.P."/>
        </authorList>
    </citation>
    <scope>NUCLEOTIDE SEQUENCE [LARGE SCALE GENOMIC DNA]</scope>
    <source>
        <strain evidence="5 6">ATCC 6013</strain>
    </source>
</reference>
<proteinExistence type="predicted"/>
<feature type="coiled-coil region" evidence="1">
    <location>
        <begin position="197"/>
        <end position="224"/>
    </location>
</feature>
<dbReference type="Proteomes" id="UP000030905">
    <property type="component" value="Chromosome"/>
</dbReference>
<gene>
    <name evidence="4" type="ORF">CLPA_c15030</name>
    <name evidence="5" type="ORF">CP6013_01674</name>
</gene>
<dbReference type="InterPro" id="IPR027417">
    <property type="entry name" value="P-loop_NTPase"/>
</dbReference>
<sequence>MHIKKLYIKDFGIYSNASIDNISPGIVVLGGKNRAGKSTLMKFLRYFPYGFSKSLDIPDCRIEYEGEVQMLEGNEEYNIRVKGFSDPLITAYSSKKSYKKNLYGKIDSLTYREIFTISLDELQKVDKKNEKIQSLLLGAGLKEIIKIPKLIAEMKKEGGKIGGKNGNPKIKLFKQDYISISEGLNIKEKALHQLDEFKEFKDRLKAVEQKIHTVENVKDSIEDKIFILDILKNNYEIYRELNNIDVNLGSEEHRYVYENFIHKHLSLEVLNNIKDEYVKIQSEYNRLKINFSQNLQDSGKIEEDFDLYGDKLKEMELSISGLKEKIKNYNFSFNEYRNSKREINRDIIDINKHWIDNFAYILKVDTEEIHFGHLCENIDELKRCKDKIELLNSRIEELSNRKKLITEENSKPAFVIINNYFVICALISLFFIFLGLFIYSFNKILGIIASLIGGALCHSIFNSIYFNSKKNREKSIDGDRKNIHQELEKNKELLKKINVRKNELSHILDEYKDKLGIEDKNIPLDSIKDYFRIIRDIKKRVIDLGYTLENIKKLKEEIFLKLNNMLNIIFIFEGDLKDSIKLSRESVGSHIISSSEYIFESVKKLNNIRNNYTDFKNIKIMKSAMEEDILKKFQLDISEKNSTDFLNEINKNIENFNIYYDYKINLERYENLKRQLIHSLKLEKVKKILLKSLKNTDGSDIFAAFKKYIENYISREEIDREISDYNQKFKNEMLKLENLKDERLNIKEFMKKLYSSEDIYKAQKKIDSGRRALKVKAEEYAIYNAAAFILEKVQKTFIDNAKDTILGSASDILSNITQGEIVSVLPPDDLTEYDFKTCNEDGKLNETTDILSRGTKEQLFLSVRLSRIKEIKENLPVIIDDSLVNFDNNHLKNVIGVLKKLSEENQIFILTCHSELVKLIYEEDRNAQFFKIDQGSFSEVEGNVLSDYLG</sequence>
<dbReference type="KEGG" id="cpae:CPAST_c15030"/>
<feature type="transmembrane region" description="Helical" evidence="2">
    <location>
        <begin position="444"/>
        <end position="466"/>
    </location>
</feature>
<dbReference type="GO" id="GO:0006302">
    <property type="term" value="P:double-strand break repair"/>
    <property type="evidence" value="ECO:0007669"/>
    <property type="project" value="InterPro"/>
</dbReference>
<dbReference type="Gene3D" id="3.40.50.300">
    <property type="entry name" value="P-loop containing nucleotide triphosphate hydrolases"/>
    <property type="match status" value="2"/>
</dbReference>
<dbReference type="Proteomes" id="UP000028042">
    <property type="component" value="Unassembled WGS sequence"/>
</dbReference>
<evidence type="ECO:0000256" key="1">
    <source>
        <dbReference type="SAM" id="Coils"/>
    </source>
</evidence>
<evidence type="ECO:0000313" key="7">
    <source>
        <dbReference type="Proteomes" id="UP000030905"/>
    </source>
</evidence>